<evidence type="ECO:0000256" key="6">
    <source>
        <dbReference type="ARBA" id="ARBA00022989"/>
    </source>
</evidence>
<dbReference type="Proteomes" id="UP000503313">
    <property type="component" value="Chromosome"/>
</dbReference>
<keyword evidence="7 8" id="KW-0472">Membrane</keyword>
<evidence type="ECO:0000256" key="4">
    <source>
        <dbReference type="ARBA" id="ARBA00022475"/>
    </source>
</evidence>
<dbReference type="SUPFAM" id="SSF161098">
    <property type="entry name" value="MetI-like"/>
    <property type="match status" value="1"/>
</dbReference>
<protein>
    <submittedName>
        <fullName evidence="10">Iron(III)/spermidine/putrescine ABC transporter, permease protein</fullName>
    </submittedName>
</protein>
<dbReference type="Pfam" id="PF00528">
    <property type="entry name" value="BPD_transp_1"/>
    <property type="match status" value="1"/>
</dbReference>
<keyword evidence="4" id="KW-1003">Cell membrane</keyword>
<feature type="transmembrane region" description="Helical" evidence="8">
    <location>
        <begin position="152"/>
        <end position="173"/>
    </location>
</feature>
<gene>
    <name evidence="10" type="primary">potB</name>
    <name evidence="10" type="ORF">ADFLV_2272</name>
</gene>
<dbReference type="KEGG" id="adz:ADFLV_2272"/>
<dbReference type="PROSITE" id="PS50928">
    <property type="entry name" value="ABC_TM1"/>
    <property type="match status" value="1"/>
</dbReference>
<evidence type="ECO:0000313" key="10">
    <source>
        <dbReference type="EMBL" id="QKF78278.1"/>
    </source>
</evidence>
<feature type="transmembrane region" description="Helical" evidence="8">
    <location>
        <begin position="12"/>
        <end position="36"/>
    </location>
</feature>
<evidence type="ECO:0000256" key="3">
    <source>
        <dbReference type="ARBA" id="ARBA00022448"/>
    </source>
</evidence>
<sequence length="285" mass="32128">MNKLSLFSKISIFFIVFWLLVFALFPNLLVIGSSFLTKGENEFLIFTPSLQSYIKLFDPIYLSVFLDSIYLAVGTTFFALILAYPFAYIIATTAKKYKFLLLLLVIIPFWTSSLVRTYALIAILKTKGLLNAFLLTIGIINEPLEIMYTQTAVFIGMVYTLLPFMILPLYVSIEKIDFKLIEAAKDLGASKYNIFKTIIIPLSLPGIIAGCTLVFLPSLGMFFIPDILGGAKELIFGSFIRNQFLLFRDWPFGSAASVVLLLMMFILLALLAKSQKTTPKPFYKE</sequence>
<evidence type="ECO:0000256" key="5">
    <source>
        <dbReference type="ARBA" id="ARBA00022692"/>
    </source>
</evidence>
<keyword evidence="11" id="KW-1185">Reference proteome</keyword>
<evidence type="ECO:0000256" key="8">
    <source>
        <dbReference type="RuleBase" id="RU363032"/>
    </source>
</evidence>
<keyword evidence="3 8" id="KW-0813">Transport</keyword>
<evidence type="ECO:0000259" key="9">
    <source>
        <dbReference type="PROSITE" id="PS50928"/>
    </source>
</evidence>
<name>A0AAE7E830_9BACT</name>
<feature type="domain" description="ABC transmembrane type-1" evidence="9">
    <location>
        <begin position="65"/>
        <end position="271"/>
    </location>
</feature>
<organism evidence="10 11">
    <name type="scientific">Arcobacter defluvii</name>
    <dbReference type="NCBI Taxonomy" id="873191"/>
    <lineage>
        <taxon>Bacteria</taxon>
        <taxon>Pseudomonadati</taxon>
        <taxon>Campylobacterota</taxon>
        <taxon>Epsilonproteobacteria</taxon>
        <taxon>Campylobacterales</taxon>
        <taxon>Arcobacteraceae</taxon>
        <taxon>Arcobacter</taxon>
    </lineage>
</organism>
<evidence type="ECO:0000313" key="11">
    <source>
        <dbReference type="Proteomes" id="UP000503313"/>
    </source>
</evidence>
<dbReference type="RefSeq" id="WP_129012226.1">
    <property type="nucleotide sequence ID" value="NZ_CP053835.1"/>
</dbReference>
<dbReference type="Gene3D" id="1.10.3720.10">
    <property type="entry name" value="MetI-like"/>
    <property type="match status" value="1"/>
</dbReference>
<evidence type="ECO:0000256" key="2">
    <source>
        <dbReference type="ARBA" id="ARBA00007069"/>
    </source>
</evidence>
<comment type="subcellular location">
    <subcellularLocation>
        <location evidence="1 8">Cell membrane</location>
        <topology evidence="1 8">Multi-pass membrane protein</topology>
    </subcellularLocation>
</comment>
<feature type="transmembrane region" description="Helical" evidence="8">
    <location>
        <begin position="194"/>
        <end position="216"/>
    </location>
</feature>
<proteinExistence type="inferred from homology"/>
<feature type="transmembrane region" description="Helical" evidence="8">
    <location>
        <begin position="252"/>
        <end position="272"/>
    </location>
</feature>
<dbReference type="CDD" id="cd06261">
    <property type="entry name" value="TM_PBP2"/>
    <property type="match status" value="1"/>
</dbReference>
<reference evidence="10 11" key="1">
    <citation type="submission" date="2020-05" db="EMBL/GenBank/DDBJ databases">
        <title>Complete genome sequencing of Campylobacter and Arcobacter type strains.</title>
        <authorList>
            <person name="Miller W.G."/>
            <person name="Yee E."/>
        </authorList>
    </citation>
    <scope>NUCLEOTIDE SEQUENCE [LARGE SCALE GENOMIC DNA]</scope>
    <source>
        <strain evidence="10 11">LMG 25694</strain>
    </source>
</reference>
<comment type="similarity">
    <text evidence="2">Belongs to the binding-protein-dependent transport system permease family. CysTW subfamily.</text>
</comment>
<dbReference type="GO" id="GO:0005886">
    <property type="term" value="C:plasma membrane"/>
    <property type="evidence" value="ECO:0007669"/>
    <property type="project" value="UniProtKB-SubCell"/>
</dbReference>
<evidence type="ECO:0000256" key="1">
    <source>
        <dbReference type="ARBA" id="ARBA00004651"/>
    </source>
</evidence>
<feature type="transmembrane region" description="Helical" evidence="8">
    <location>
        <begin position="60"/>
        <end position="87"/>
    </location>
</feature>
<keyword evidence="6 8" id="KW-1133">Transmembrane helix</keyword>
<feature type="transmembrane region" description="Helical" evidence="8">
    <location>
        <begin position="99"/>
        <end position="124"/>
    </location>
</feature>
<dbReference type="PANTHER" id="PTHR42929:SF1">
    <property type="entry name" value="INNER MEMBRANE ABC TRANSPORTER PERMEASE PROTEIN YDCU-RELATED"/>
    <property type="match status" value="1"/>
</dbReference>
<dbReference type="InterPro" id="IPR035906">
    <property type="entry name" value="MetI-like_sf"/>
</dbReference>
<dbReference type="EMBL" id="CP053835">
    <property type="protein sequence ID" value="QKF78278.1"/>
    <property type="molecule type" value="Genomic_DNA"/>
</dbReference>
<dbReference type="InterPro" id="IPR000515">
    <property type="entry name" value="MetI-like"/>
</dbReference>
<dbReference type="AlphaFoldDB" id="A0AAE7E830"/>
<evidence type="ECO:0000256" key="7">
    <source>
        <dbReference type="ARBA" id="ARBA00023136"/>
    </source>
</evidence>
<dbReference type="PANTHER" id="PTHR42929">
    <property type="entry name" value="INNER MEMBRANE ABC TRANSPORTER PERMEASE PROTEIN YDCU-RELATED-RELATED"/>
    <property type="match status" value="1"/>
</dbReference>
<dbReference type="GO" id="GO:0055085">
    <property type="term" value="P:transmembrane transport"/>
    <property type="evidence" value="ECO:0007669"/>
    <property type="project" value="InterPro"/>
</dbReference>
<keyword evidence="5 8" id="KW-0812">Transmembrane</keyword>
<accession>A0AAE7E830</accession>